<evidence type="ECO:0000256" key="1">
    <source>
        <dbReference type="SAM" id="MobiDB-lite"/>
    </source>
</evidence>
<gene>
    <name evidence="2" type="ORF">ILYODFUR_012955</name>
</gene>
<feature type="non-terminal residue" evidence="2">
    <location>
        <position position="139"/>
    </location>
</feature>
<protein>
    <submittedName>
        <fullName evidence="2">Uncharacterized protein</fullName>
    </submittedName>
</protein>
<evidence type="ECO:0000313" key="2">
    <source>
        <dbReference type="EMBL" id="MEQ2228862.1"/>
    </source>
</evidence>
<accession>A0ABV0TBD5</accession>
<reference evidence="2 3" key="1">
    <citation type="submission" date="2021-06" db="EMBL/GenBank/DDBJ databases">
        <authorList>
            <person name="Palmer J.M."/>
        </authorList>
    </citation>
    <scope>NUCLEOTIDE SEQUENCE [LARGE SCALE GENOMIC DNA]</scope>
    <source>
        <strain evidence="3">if_2019</strain>
        <tissue evidence="2">Muscle</tissue>
    </source>
</reference>
<evidence type="ECO:0000313" key="3">
    <source>
        <dbReference type="Proteomes" id="UP001482620"/>
    </source>
</evidence>
<dbReference type="EMBL" id="JAHRIQ010024206">
    <property type="protein sequence ID" value="MEQ2228862.1"/>
    <property type="molecule type" value="Genomic_DNA"/>
</dbReference>
<proteinExistence type="predicted"/>
<keyword evidence="3" id="KW-1185">Reference proteome</keyword>
<feature type="region of interest" description="Disordered" evidence="1">
    <location>
        <begin position="107"/>
        <end position="127"/>
    </location>
</feature>
<comment type="caution">
    <text evidence="2">The sequence shown here is derived from an EMBL/GenBank/DDBJ whole genome shotgun (WGS) entry which is preliminary data.</text>
</comment>
<feature type="compositionally biased region" description="Polar residues" evidence="1">
    <location>
        <begin position="113"/>
        <end position="122"/>
    </location>
</feature>
<sequence length="139" mass="14705">GCKRKPKAPAAAAGGGKNCSHLGHSCSNRFLSSGSNPSLSDGTHTIFLAAQSAWATPLLWKSFSRKRYLLSSTERSAMLERSGGAVCRMEASAAAMEMFAGDPEVTPMPPSCYKSTENSPQSKPKRTTIAVVVQDGQPE</sequence>
<name>A0ABV0TBD5_9TELE</name>
<dbReference type="Proteomes" id="UP001482620">
    <property type="component" value="Unassembled WGS sequence"/>
</dbReference>
<organism evidence="2 3">
    <name type="scientific">Ilyodon furcidens</name>
    <name type="common">goldbreast splitfin</name>
    <dbReference type="NCBI Taxonomy" id="33524"/>
    <lineage>
        <taxon>Eukaryota</taxon>
        <taxon>Metazoa</taxon>
        <taxon>Chordata</taxon>
        <taxon>Craniata</taxon>
        <taxon>Vertebrata</taxon>
        <taxon>Euteleostomi</taxon>
        <taxon>Actinopterygii</taxon>
        <taxon>Neopterygii</taxon>
        <taxon>Teleostei</taxon>
        <taxon>Neoteleostei</taxon>
        <taxon>Acanthomorphata</taxon>
        <taxon>Ovalentaria</taxon>
        <taxon>Atherinomorphae</taxon>
        <taxon>Cyprinodontiformes</taxon>
        <taxon>Goodeidae</taxon>
        <taxon>Ilyodon</taxon>
    </lineage>
</organism>
<feature type="non-terminal residue" evidence="2">
    <location>
        <position position="1"/>
    </location>
</feature>